<dbReference type="PROSITE" id="PS50995">
    <property type="entry name" value="HTH_MARR_2"/>
    <property type="match status" value="1"/>
</dbReference>
<dbReference type="PANTHER" id="PTHR42756">
    <property type="entry name" value="TRANSCRIPTIONAL REGULATOR, MARR"/>
    <property type="match status" value="1"/>
</dbReference>
<keyword evidence="6" id="KW-1185">Reference proteome</keyword>
<dbReference type="InterPro" id="IPR036390">
    <property type="entry name" value="WH_DNA-bd_sf"/>
</dbReference>
<evidence type="ECO:0000256" key="2">
    <source>
        <dbReference type="ARBA" id="ARBA00023125"/>
    </source>
</evidence>
<evidence type="ECO:0000256" key="3">
    <source>
        <dbReference type="ARBA" id="ARBA00023163"/>
    </source>
</evidence>
<evidence type="ECO:0000313" key="5">
    <source>
        <dbReference type="EMBL" id="QDX94204.1"/>
    </source>
</evidence>
<dbReference type="OrthoDB" id="5461037at2"/>
<evidence type="ECO:0000259" key="4">
    <source>
        <dbReference type="PROSITE" id="PS50995"/>
    </source>
</evidence>
<dbReference type="InterPro" id="IPR000835">
    <property type="entry name" value="HTH_MarR-typ"/>
</dbReference>
<dbReference type="PROSITE" id="PS01117">
    <property type="entry name" value="HTH_MARR_1"/>
    <property type="match status" value="1"/>
</dbReference>
<keyword evidence="3" id="KW-0804">Transcription</keyword>
<name>A0A518VB45_BRELA</name>
<dbReference type="EMBL" id="CP033464">
    <property type="protein sequence ID" value="QDX94204.1"/>
    <property type="molecule type" value="Genomic_DNA"/>
</dbReference>
<proteinExistence type="predicted"/>
<dbReference type="Pfam" id="PF01047">
    <property type="entry name" value="MarR"/>
    <property type="match status" value="1"/>
</dbReference>
<dbReference type="Gene3D" id="1.10.10.10">
    <property type="entry name" value="Winged helix-like DNA-binding domain superfamily/Winged helix DNA-binding domain"/>
    <property type="match status" value="1"/>
</dbReference>
<sequence>MAHCFWNVDASRSDLVDCIHPYVHILAGRCDPIRVITENTSCPDKKVYVSDIQSNLYITKPAVSQMLNTLEKKGYVIREIDKSDRRKIAVALTSEGQGVLRRTEEYSNKMPKNHFSFWGRKYVATHRTSNAFVGYIRRAEARVLTVRLRKGDDLLDKACKVFKAIYFRIDFGYCSFIRTSYKRIKSAELYVGHCKCRYSAKRY</sequence>
<dbReference type="SUPFAM" id="SSF46785">
    <property type="entry name" value="Winged helix' DNA-binding domain"/>
    <property type="match status" value="1"/>
</dbReference>
<reference evidence="5 6" key="1">
    <citation type="submission" date="2018-11" db="EMBL/GenBank/DDBJ databases">
        <title>Phylogenetic determinants of toxin gene distribution in genomes of Brevibacillus laterosporus.</title>
        <authorList>
            <person name="Glare T.R."/>
            <person name="Durrant A."/>
            <person name="Berry C."/>
            <person name="Palma L."/>
            <person name="Ormskirk M."/>
            <person name="Cox M.O."/>
        </authorList>
    </citation>
    <scope>NUCLEOTIDE SEQUENCE [LARGE SCALE GENOMIC DNA]</scope>
    <source>
        <strain evidence="5 6">1821L</strain>
    </source>
</reference>
<dbReference type="PANTHER" id="PTHR42756:SF1">
    <property type="entry name" value="TRANSCRIPTIONAL REPRESSOR OF EMRAB OPERON"/>
    <property type="match status" value="1"/>
</dbReference>
<dbReference type="SMART" id="SM00347">
    <property type="entry name" value="HTH_MARR"/>
    <property type="match status" value="1"/>
</dbReference>
<dbReference type="AlphaFoldDB" id="A0A518VB45"/>
<dbReference type="GO" id="GO:0003677">
    <property type="term" value="F:DNA binding"/>
    <property type="evidence" value="ECO:0007669"/>
    <property type="project" value="UniProtKB-KW"/>
</dbReference>
<dbReference type="InterPro" id="IPR023187">
    <property type="entry name" value="Tscrpt_reg_MarR-type_CS"/>
</dbReference>
<evidence type="ECO:0000313" key="6">
    <source>
        <dbReference type="Proteomes" id="UP000319432"/>
    </source>
</evidence>
<accession>A0A518VB45</accession>
<keyword evidence="1" id="KW-0805">Transcription regulation</keyword>
<dbReference type="GO" id="GO:0003700">
    <property type="term" value="F:DNA-binding transcription factor activity"/>
    <property type="evidence" value="ECO:0007669"/>
    <property type="project" value="InterPro"/>
</dbReference>
<organism evidence="5 6">
    <name type="scientific">Brevibacillus laterosporus</name>
    <name type="common">Bacillus laterosporus</name>
    <dbReference type="NCBI Taxonomy" id="1465"/>
    <lineage>
        <taxon>Bacteria</taxon>
        <taxon>Bacillati</taxon>
        <taxon>Bacillota</taxon>
        <taxon>Bacilli</taxon>
        <taxon>Bacillales</taxon>
        <taxon>Paenibacillaceae</taxon>
        <taxon>Brevibacillus</taxon>
    </lineage>
</organism>
<feature type="domain" description="HTH marR-type" evidence="4">
    <location>
        <begin position="1"/>
        <end position="141"/>
    </location>
</feature>
<dbReference type="PRINTS" id="PR00598">
    <property type="entry name" value="HTHMARR"/>
</dbReference>
<evidence type="ECO:0000256" key="1">
    <source>
        <dbReference type="ARBA" id="ARBA00023015"/>
    </source>
</evidence>
<dbReference type="InterPro" id="IPR036388">
    <property type="entry name" value="WH-like_DNA-bd_sf"/>
</dbReference>
<protein>
    <submittedName>
        <fullName evidence="5">MarR family transcriptional regulator</fullName>
    </submittedName>
</protein>
<gene>
    <name evidence="5" type="ORF">EEL30_19090</name>
</gene>
<dbReference type="Proteomes" id="UP000319432">
    <property type="component" value="Chromosome"/>
</dbReference>
<keyword evidence="2" id="KW-0238">DNA-binding</keyword>